<keyword evidence="4 8" id="KW-0653">Protein transport</keyword>
<reference evidence="10" key="1">
    <citation type="journal article" date="2012" name="G3 (Bethesda)">
        <title>Pichia sorbitophila, an interspecies yeast hybrid reveals early steps of genome resolution following polyploidization.</title>
        <authorList>
            <person name="Leh Louis V."/>
            <person name="Despons L."/>
            <person name="Friedrich A."/>
            <person name="Martin T."/>
            <person name="Durrens P."/>
            <person name="Casaregola S."/>
            <person name="Neuveglise C."/>
            <person name="Fairhead C."/>
            <person name="Marck C."/>
            <person name="Cruz J.A."/>
            <person name="Straub M.L."/>
            <person name="Kugler V."/>
            <person name="Sacerdot C."/>
            <person name="Uzunov Z."/>
            <person name="Thierry A."/>
            <person name="Weiss S."/>
            <person name="Bleykasten C."/>
            <person name="De Montigny J."/>
            <person name="Jacques N."/>
            <person name="Jung P."/>
            <person name="Lemaire M."/>
            <person name="Mallet S."/>
            <person name="Morel G."/>
            <person name="Richard G.F."/>
            <person name="Sarkar A."/>
            <person name="Savel G."/>
            <person name="Schacherer J."/>
            <person name="Seret M.L."/>
            <person name="Talla E."/>
            <person name="Samson G."/>
            <person name="Jubin C."/>
            <person name="Poulain J."/>
            <person name="Vacherie B."/>
            <person name="Barbe V."/>
            <person name="Pelletier E."/>
            <person name="Sherman D.J."/>
            <person name="Westhof E."/>
            <person name="Weissenbach J."/>
            <person name="Baret P.V."/>
            <person name="Wincker P."/>
            <person name="Gaillardin C."/>
            <person name="Dujon B."/>
            <person name="Souciet J.L."/>
        </authorList>
    </citation>
    <scope>NUCLEOTIDE SEQUENCE [LARGE SCALE GENOMIC DNA]</scope>
    <source>
        <strain evidence="10">CBS 270.75 / DBVPG 7215 / KCTC 17166 / NRRL Y-17582</strain>
    </source>
</reference>
<dbReference type="GO" id="GO:0005829">
    <property type="term" value="C:cytosol"/>
    <property type="evidence" value="ECO:0007669"/>
    <property type="project" value="GOC"/>
</dbReference>
<evidence type="ECO:0000256" key="3">
    <source>
        <dbReference type="ARBA" id="ARBA00022692"/>
    </source>
</evidence>
<sequence length="212" mass="23876">MNTNEQAGSLRDSLNRWNETRGQNSQGFNEGAQTLFSGWAESLNSRAQDVYQRLPMTRQDLTQSQEPEWFAMSRTERLALFACFILGSVGCFSICIMLFPMLAVKPRKFGLLWSMGSLLFVLAFGVLQGPVEYIKHLTSRDRLPFTLFFFTTASLTIYFAAFLKSSLLTIPCAILELVSVIYYAVSYFPFGTSGIRMFSAYGLNTARGALRI</sequence>
<dbReference type="GO" id="GO:0015031">
    <property type="term" value="P:protein transport"/>
    <property type="evidence" value="ECO:0007669"/>
    <property type="project" value="UniProtKB-KW"/>
</dbReference>
<comment type="function">
    <text evidence="8">Nonessential protein required for the fusion of transport vesicles derived from the endocytic pathway with the Golgi complex.</text>
</comment>
<keyword evidence="8" id="KW-0333">Golgi apparatus</keyword>
<evidence type="ECO:0000256" key="7">
    <source>
        <dbReference type="ARBA" id="ARBA00025800"/>
    </source>
</evidence>
<comment type="subcellular location">
    <subcellularLocation>
        <location evidence="8">Golgi apparatus membrane</location>
        <topology evidence="8">Multi-pass membrane protein</topology>
    </subcellularLocation>
    <subcellularLocation>
        <location evidence="1">Membrane</location>
        <topology evidence="1">Multi-pass membrane protein</topology>
    </subcellularLocation>
</comment>
<dbReference type="InterPro" id="IPR011691">
    <property type="entry name" value="Vesicle_transpt_SFT2"/>
</dbReference>
<gene>
    <name evidence="9" type="ordered locus">Ecym_8084</name>
</gene>
<dbReference type="GO" id="GO:0042147">
    <property type="term" value="P:retrograde transport, endosome to Golgi"/>
    <property type="evidence" value="ECO:0007669"/>
    <property type="project" value="EnsemblFungi"/>
</dbReference>
<evidence type="ECO:0000256" key="1">
    <source>
        <dbReference type="ARBA" id="ARBA00004141"/>
    </source>
</evidence>
<evidence type="ECO:0000256" key="2">
    <source>
        <dbReference type="ARBA" id="ARBA00022448"/>
    </source>
</evidence>
<keyword evidence="10" id="KW-1185">Reference proteome</keyword>
<evidence type="ECO:0000256" key="6">
    <source>
        <dbReference type="ARBA" id="ARBA00023136"/>
    </source>
</evidence>
<accession>G8JX05</accession>
<name>G8JX05_ERECY</name>
<dbReference type="GeneID" id="11469858"/>
<feature type="transmembrane region" description="Helical" evidence="8">
    <location>
        <begin position="111"/>
        <end position="131"/>
    </location>
</feature>
<dbReference type="InParanoid" id="G8JX05"/>
<feature type="transmembrane region" description="Helical" evidence="8">
    <location>
        <begin position="78"/>
        <end position="99"/>
    </location>
</feature>
<feature type="transmembrane region" description="Helical" evidence="8">
    <location>
        <begin position="168"/>
        <end position="190"/>
    </location>
</feature>
<dbReference type="STRING" id="931890.G8JX05"/>
<proteinExistence type="inferred from homology"/>
<dbReference type="Proteomes" id="UP000006790">
    <property type="component" value="Chromosome 8"/>
</dbReference>
<dbReference type="FunCoup" id="G8JX05">
    <property type="interactions" value="674"/>
</dbReference>
<dbReference type="RefSeq" id="XP_003648196.1">
    <property type="nucleotide sequence ID" value="XM_003648148.1"/>
</dbReference>
<dbReference type="HOGENOM" id="CLU_099529_3_0_1"/>
<keyword evidence="5 8" id="KW-1133">Transmembrane helix</keyword>
<feature type="transmembrane region" description="Helical" evidence="8">
    <location>
        <begin position="143"/>
        <end position="162"/>
    </location>
</feature>
<protein>
    <recommendedName>
        <fullName evidence="8">Protein transport protein SFT2</fullName>
    </recommendedName>
</protein>
<dbReference type="Pfam" id="PF04178">
    <property type="entry name" value="Got1"/>
    <property type="match status" value="1"/>
</dbReference>
<dbReference type="PANTHER" id="PTHR23137">
    <property type="entry name" value="VESICLE TRANSPORT PROTEIN-RELATED"/>
    <property type="match status" value="1"/>
</dbReference>
<evidence type="ECO:0000256" key="8">
    <source>
        <dbReference type="RuleBase" id="RU363111"/>
    </source>
</evidence>
<evidence type="ECO:0000313" key="9">
    <source>
        <dbReference type="EMBL" id="AET41379.1"/>
    </source>
</evidence>
<dbReference type="EMBL" id="CP002504">
    <property type="protein sequence ID" value="AET41379.1"/>
    <property type="molecule type" value="Genomic_DNA"/>
</dbReference>
<dbReference type="eggNOG" id="KOG2887">
    <property type="taxonomic scope" value="Eukaryota"/>
</dbReference>
<dbReference type="PANTHER" id="PTHR23137:SF36">
    <property type="entry name" value="VESICLE TRANSPORT PROTEIN SFT2C"/>
    <property type="match status" value="1"/>
</dbReference>
<evidence type="ECO:0000313" key="10">
    <source>
        <dbReference type="Proteomes" id="UP000006790"/>
    </source>
</evidence>
<organism evidence="9 10">
    <name type="scientific">Eremothecium cymbalariae (strain CBS 270.75 / DBVPG 7215 / KCTC 17166 / NRRL Y-17582)</name>
    <name type="common">Yeast</name>
    <dbReference type="NCBI Taxonomy" id="931890"/>
    <lineage>
        <taxon>Eukaryota</taxon>
        <taxon>Fungi</taxon>
        <taxon>Dikarya</taxon>
        <taxon>Ascomycota</taxon>
        <taxon>Saccharomycotina</taxon>
        <taxon>Saccharomycetes</taxon>
        <taxon>Saccharomycetales</taxon>
        <taxon>Saccharomycetaceae</taxon>
        <taxon>Eremothecium</taxon>
    </lineage>
</organism>
<dbReference type="InterPro" id="IPR007305">
    <property type="entry name" value="Vesicle_transpt_Got1/SFT2"/>
</dbReference>
<dbReference type="GO" id="GO:0000138">
    <property type="term" value="C:Golgi trans cisterna"/>
    <property type="evidence" value="ECO:0007669"/>
    <property type="project" value="EnsemblFungi"/>
</dbReference>
<dbReference type="OMA" id="GLMFFTR"/>
<dbReference type="GO" id="GO:0000139">
    <property type="term" value="C:Golgi membrane"/>
    <property type="evidence" value="ECO:0007669"/>
    <property type="project" value="UniProtKB-SubCell"/>
</dbReference>
<evidence type="ECO:0000256" key="4">
    <source>
        <dbReference type="ARBA" id="ARBA00022927"/>
    </source>
</evidence>
<evidence type="ECO:0000256" key="5">
    <source>
        <dbReference type="ARBA" id="ARBA00022989"/>
    </source>
</evidence>
<dbReference type="OrthoDB" id="660759at2759"/>
<comment type="similarity">
    <text evidence="7 8">Belongs to the SFT2 family.</text>
</comment>
<keyword evidence="3 8" id="KW-0812">Transmembrane</keyword>
<keyword evidence="2 8" id="KW-0813">Transport</keyword>
<dbReference type="AlphaFoldDB" id="G8JX05"/>
<dbReference type="KEGG" id="erc:Ecym_8084"/>
<keyword evidence="6 8" id="KW-0472">Membrane</keyword>